<dbReference type="GO" id="GO:0043565">
    <property type="term" value="F:sequence-specific DNA binding"/>
    <property type="evidence" value="ECO:0007669"/>
    <property type="project" value="TreeGrafter"/>
</dbReference>
<dbReference type="EMBL" id="JABAIK010000006">
    <property type="protein sequence ID" value="NLS12696.1"/>
    <property type="molecule type" value="Genomic_DNA"/>
</dbReference>
<comment type="similarity">
    <text evidence="1">Belongs to the LysR transcriptional regulatory family.</text>
</comment>
<evidence type="ECO:0000256" key="2">
    <source>
        <dbReference type="ARBA" id="ARBA00023015"/>
    </source>
</evidence>
<keyword evidence="2" id="KW-0805">Transcription regulation</keyword>
<keyword evidence="4" id="KW-0804">Transcription</keyword>
<evidence type="ECO:0000313" key="6">
    <source>
        <dbReference type="EMBL" id="NLS12696.1"/>
    </source>
</evidence>
<dbReference type="PANTHER" id="PTHR30537">
    <property type="entry name" value="HTH-TYPE TRANSCRIPTIONAL REGULATOR"/>
    <property type="match status" value="1"/>
</dbReference>
<proteinExistence type="inferred from homology"/>
<dbReference type="PANTHER" id="PTHR30537:SF74">
    <property type="entry name" value="HTH-TYPE TRANSCRIPTIONAL REGULATOR TRPI"/>
    <property type="match status" value="1"/>
</dbReference>
<sequence length="307" mass="35472">MMDKLPPLQGLYYFHLAAARGSFKQAAQELFVTPAAISQQIRQLEETLGVRLFIRQHRKNTLTSEGELLAREVAQGFTLLQNGVRQINQDPHPNQFSLSTQPSFAQHWLVPRLGNYRQRYPELELLIEPTNSLINFQQSTIDLCVRYGCGDYANVQSHYLMNEVLYPVCHPLYQKQHGIYQLSDLPRAELIEDSWPDIDWRIWLETIGQMPKATLRYSGSQFVLEGALAVQGVALVKHSLAWRYLQEGKLVRIGDLGIKPIYQYYLCAPTGYFRRPKVEQFCDWISAQVTEFETQAPWDFNVVDAKY</sequence>
<evidence type="ECO:0000256" key="1">
    <source>
        <dbReference type="ARBA" id="ARBA00009437"/>
    </source>
</evidence>
<evidence type="ECO:0000256" key="3">
    <source>
        <dbReference type="ARBA" id="ARBA00023125"/>
    </source>
</evidence>
<dbReference type="PROSITE" id="PS50931">
    <property type="entry name" value="HTH_LYSR"/>
    <property type="match status" value="1"/>
</dbReference>
<dbReference type="AlphaFoldDB" id="A0A7X8TQ09"/>
<dbReference type="Gene3D" id="1.10.10.10">
    <property type="entry name" value="Winged helix-like DNA-binding domain superfamily/Winged helix DNA-binding domain"/>
    <property type="match status" value="1"/>
</dbReference>
<dbReference type="InterPro" id="IPR036388">
    <property type="entry name" value="WH-like_DNA-bd_sf"/>
</dbReference>
<dbReference type="InterPro" id="IPR036390">
    <property type="entry name" value="WH_DNA-bd_sf"/>
</dbReference>
<dbReference type="InterPro" id="IPR005119">
    <property type="entry name" value="LysR_subst-bd"/>
</dbReference>
<dbReference type="Pfam" id="PF00126">
    <property type="entry name" value="HTH_1"/>
    <property type="match status" value="1"/>
</dbReference>
<protein>
    <submittedName>
        <fullName evidence="6">LysR family transcriptional regulator</fullName>
    </submittedName>
</protein>
<name>A0A7X8TQ09_9VIBR</name>
<comment type="caution">
    <text evidence="6">The sequence shown here is derived from an EMBL/GenBank/DDBJ whole genome shotgun (WGS) entry which is preliminary data.</text>
</comment>
<reference evidence="6 7" key="1">
    <citation type="submission" date="2020-04" db="EMBL/GenBank/DDBJ databases">
        <title>Vibrio sp. SM6, a novel species isolated from seawater.</title>
        <authorList>
            <person name="Wang X."/>
        </authorList>
    </citation>
    <scope>NUCLEOTIDE SEQUENCE [LARGE SCALE GENOMIC DNA]</scope>
    <source>
        <strain evidence="6 7">SM6</strain>
    </source>
</reference>
<dbReference type="InterPro" id="IPR000847">
    <property type="entry name" value="LysR_HTH_N"/>
</dbReference>
<dbReference type="PRINTS" id="PR00039">
    <property type="entry name" value="HTHLYSR"/>
</dbReference>
<accession>A0A7X8TQ09</accession>
<keyword evidence="3" id="KW-0238">DNA-binding</keyword>
<dbReference type="InterPro" id="IPR058163">
    <property type="entry name" value="LysR-type_TF_proteobact-type"/>
</dbReference>
<dbReference type="FunFam" id="1.10.10.10:FF:000001">
    <property type="entry name" value="LysR family transcriptional regulator"/>
    <property type="match status" value="1"/>
</dbReference>
<dbReference type="Gene3D" id="3.40.190.10">
    <property type="entry name" value="Periplasmic binding protein-like II"/>
    <property type="match status" value="2"/>
</dbReference>
<evidence type="ECO:0000259" key="5">
    <source>
        <dbReference type="PROSITE" id="PS50931"/>
    </source>
</evidence>
<dbReference type="GO" id="GO:0003700">
    <property type="term" value="F:DNA-binding transcription factor activity"/>
    <property type="evidence" value="ECO:0007669"/>
    <property type="project" value="InterPro"/>
</dbReference>
<evidence type="ECO:0000256" key="4">
    <source>
        <dbReference type="ARBA" id="ARBA00023163"/>
    </source>
</evidence>
<dbReference type="Proteomes" id="UP000535589">
    <property type="component" value="Unassembled WGS sequence"/>
</dbReference>
<organism evidence="6 7">
    <name type="scientific">Vibrio agarilyticus</name>
    <dbReference type="NCBI Taxonomy" id="2726741"/>
    <lineage>
        <taxon>Bacteria</taxon>
        <taxon>Pseudomonadati</taxon>
        <taxon>Pseudomonadota</taxon>
        <taxon>Gammaproteobacteria</taxon>
        <taxon>Vibrionales</taxon>
        <taxon>Vibrionaceae</taxon>
        <taxon>Vibrio</taxon>
    </lineage>
</organism>
<dbReference type="GO" id="GO:0006351">
    <property type="term" value="P:DNA-templated transcription"/>
    <property type="evidence" value="ECO:0007669"/>
    <property type="project" value="TreeGrafter"/>
</dbReference>
<dbReference type="SUPFAM" id="SSF46785">
    <property type="entry name" value="Winged helix' DNA-binding domain"/>
    <property type="match status" value="1"/>
</dbReference>
<dbReference type="CDD" id="cd08432">
    <property type="entry name" value="PBP2_GcdR_TrpI_HvrB_AmpR_like"/>
    <property type="match status" value="1"/>
</dbReference>
<keyword evidence="7" id="KW-1185">Reference proteome</keyword>
<evidence type="ECO:0000313" key="7">
    <source>
        <dbReference type="Proteomes" id="UP000535589"/>
    </source>
</evidence>
<feature type="domain" description="HTH lysR-type" evidence="5">
    <location>
        <begin position="6"/>
        <end position="63"/>
    </location>
</feature>
<gene>
    <name evidence="6" type="ORF">HGP28_07225</name>
</gene>
<dbReference type="Pfam" id="PF03466">
    <property type="entry name" value="LysR_substrate"/>
    <property type="match status" value="1"/>
</dbReference>
<dbReference type="SUPFAM" id="SSF53850">
    <property type="entry name" value="Periplasmic binding protein-like II"/>
    <property type="match status" value="1"/>
</dbReference>